<dbReference type="InterPro" id="IPR010845">
    <property type="entry name" value="FlaF"/>
</dbReference>
<organism evidence="1 2">
    <name type="scientific">Alsobacter ponti</name>
    <dbReference type="NCBI Taxonomy" id="2962936"/>
    <lineage>
        <taxon>Bacteria</taxon>
        <taxon>Pseudomonadati</taxon>
        <taxon>Pseudomonadota</taxon>
        <taxon>Alphaproteobacteria</taxon>
        <taxon>Hyphomicrobiales</taxon>
        <taxon>Alsobacteraceae</taxon>
        <taxon>Alsobacter</taxon>
    </lineage>
</organism>
<keyword evidence="1" id="KW-0966">Cell projection</keyword>
<keyword evidence="1" id="KW-0969">Cilium</keyword>
<dbReference type="Proteomes" id="UP001205890">
    <property type="component" value="Unassembled WGS sequence"/>
</dbReference>
<reference evidence="1 2" key="1">
    <citation type="submission" date="2022-07" db="EMBL/GenBank/DDBJ databases">
        <authorList>
            <person name="Li W.-J."/>
            <person name="Deng Q.-Q."/>
        </authorList>
    </citation>
    <scope>NUCLEOTIDE SEQUENCE [LARGE SCALE GENOMIC DNA]</scope>
    <source>
        <strain evidence="1 2">SYSU M60028</strain>
    </source>
</reference>
<dbReference type="RefSeq" id="WP_254738160.1">
    <property type="nucleotide sequence ID" value="NZ_JANCLU010000001.1"/>
</dbReference>
<evidence type="ECO:0000313" key="1">
    <source>
        <dbReference type="EMBL" id="MCP8937317.1"/>
    </source>
</evidence>
<proteinExistence type="predicted"/>
<keyword evidence="1" id="KW-0282">Flagellum</keyword>
<sequence length="128" mass="13907">MNQASKAYAAVAATGLPTRRLEAAALSRCAADLLRAVETGPDEPALLVAALERNRHLWRIFLTCVQEPDCPLPADLQKGLTATGLFTLKRTAEICEAIHAREPKPLREMVEPLARLDRELAQGLEAPA</sequence>
<dbReference type="EMBL" id="JANCLU010000001">
    <property type="protein sequence ID" value="MCP8937317.1"/>
    <property type="molecule type" value="Genomic_DNA"/>
</dbReference>
<accession>A0ABT1L786</accession>
<evidence type="ECO:0000313" key="2">
    <source>
        <dbReference type="Proteomes" id="UP001205890"/>
    </source>
</evidence>
<gene>
    <name evidence="1" type="ORF">NK718_02210</name>
</gene>
<keyword evidence="2" id="KW-1185">Reference proteome</keyword>
<dbReference type="Pfam" id="PF07309">
    <property type="entry name" value="FlaF"/>
    <property type="match status" value="1"/>
</dbReference>
<comment type="caution">
    <text evidence="1">The sequence shown here is derived from an EMBL/GenBank/DDBJ whole genome shotgun (WGS) entry which is preliminary data.</text>
</comment>
<protein>
    <submittedName>
        <fullName evidence="1">Flagellar biosynthesis regulator FlaF</fullName>
    </submittedName>
</protein>
<name>A0ABT1L786_9HYPH</name>